<dbReference type="Proteomes" id="UP000002051">
    <property type="component" value="Chromosome 3"/>
</dbReference>
<accession>A0A072UUN7</accession>
<reference evidence="1 3" key="2">
    <citation type="journal article" date="2014" name="BMC Genomics">
        <title>An improved genome release (version Mt4.0) for the model legume Medicago truncatula.</title>
        <authorList>
            <person name="Tang H."/>
            <person name="Krishnakumar V."/>
            <person name="Bidwell S."/>
            <person name="Rosen B."/>
            <person name="Chan A."/>
            <person name="Zhou S."/>
            <person name="Gentzbittel L."/>
            <person name="Childs K.L."/>
            <person name="Yandell M."/>
            <person name="Gundlach H."/>
            <person name="Mayer K.F."/>
            <person name="Schwartz D.C."/>
            <person name="Town C.D."/>
        </authorList>
    </citation>
    <scope>GENOME REANNOTATION</scope>
    <source>
        <strain evidence="1">A17</strain>
        <strain evidence="2 3">cv. Jemalong A17</strain>
    </source>
</reference>
<evidence type="ECO:0000313" key="2">
    <source>
        <dbReference type="EnsemblPlants" id="KEH33091"/>
    </source>
</evidence>
<sequence length="65" mass="7469">MASFHKHHSNLKDFSRHALAVTLFFSCNLSLAESASTNLKRTQSTWNTKYGLVFKRHPMEIGFNI</sequence>
<organism evidence="1 3">
    <name type="scientific">Medicago truncatula</name>
    <name type="common">Barrel medic</name>
    <name type="synonym">Medicago tribuloides</name>
    <dbReference type="NCBI Taxonomy" id="3880"/>
    <lineage>
        <taxon>Eukaryota</taxon>
        <taxon>Viridiplantae</taxon>
        <taxon>Streptophyta</taxon>
        <taxon>Embryophyta</taxon>
        <taxon>Tracheophyta</taxon>
        <taxon>Spermatophyta</taxon>
        <taxon>Magnoliopsida</taxon>
        <taxon>eudicotyledons</taxon>
        <taxon>Gunneridae</taxon>
        <taxon>Pentapetalae</taxon>
        <taxon>rosids</taxon>
        <taxon>fabids</taxon>
        <taxon>Fabales</taxon>
        <taxon>Fabaceae</taxon>
        <taxon>Papilionoideae</taxon>
        <taxon>50 kb inversion clade</taxon>
        <taxon>NPAAA clade</taxon>
        <taxon>Hologalegina</taxon>
        <taxon>IRL clade</taxon>
        <taxon>Trifolieae</taxon>
        <taxon>Medicago</taxon>
    </lineage>
</organism>
<name>A0A072UUN7_MEDTR</name>
<dbReference type="EnsemblPlants" id="KEH33091">
    <property type="protein sequence ID" value="KEH33091"/>
    <property type="gene ID" value="MTR_3g022732"/>
</dbReference>
<keyword evidence="3" id="KW-1185">Reference proteome</keyword>
<dbReference type="EMBL" id="CM001219">
    <property type="protein sequence ID" value="KEH33091.1"/>
    <property type="molecule type" value="Genomic_DNA"/>
</dbReference>
<dbReference type="HOGENOM" id="CLU_2853051_0_0_1"/>
<dbReference type="PROSITE" id="PS51257">
    <property type="entry name" value="PROKAR_LIPOPROTEIN"/>
    <property type="match status" value="1"/>
</dbReference>
<protein>
    <submittedName>
        <fullName evidence="1 2">Uncharacterized protein</fullName>
    </submittedName>
</protein>
<reference evidence="1 3" key="1">
    <citation type="journal article" date="2011" name="Nature">
        <title>The Medicago genome provides insight into the evolution of rhizobial symbioses.</title>
        <authorList>
            <person name="Young N.D."/>
            <person name="Debelle F."/>
            <person name="Oldroyd G.E."/>
            <person name="Geurts R."/>
            <person name="Cannon S.B."/>
            <person name="Udvardi M.K."/>
            <person name="Benedito V.A."/>
            <person name="Mayer K.F."/>
            <person name="Gouzy J."/>
            <person name="Schoof H."/>
            <person name="Van de Peer Y."/>
            <person name="Proost S."/>
            <person name="Cook D.R."/>
            <person name="Meyers B.C."/>
            <person name="Spannagl M."/>
            <person name="Cheung F."/>
            <person name="De Mita S."/>
            <person name="Krishnakumar V."/>
            <person name="Gundlach H."/>
            <person name="Zhou S."/>
            <person name="Mudge J."/>
            <person name="Bharti A.K."/>
            <person name="Murray J.D."/>
            <person name="Naoumkina M.A."/>
            <person name="Rosen B."/>
            <person name="Silverstein K.A."/>
            <person name="Tang H."/>
            <person name="Rombauts S."/>
            <person name="Zhao P.X."/>
            <person name="Zhou P."/>
            <person name="Barbe V."/>
            <person name="Bardou P."/>
            <person name="Bechner M."/>
            <person name="Bellec A."/>
            <person name="Berger A."/>
            <person name="Berges H."/>
            <person name="Bidwell S."/>
            <person name="Bisseling T."/>
            <person name="Choisne N."/>
            <person name="Couloux A."/>
            <person name="Denny R."/>
            <person name="Deshpande S."/>
            <person name="Dai X."/>
            <person name="Doyle J.J."/>
            <person name="Dudez A.M."/>
            <person name="Farmer A.D."/>
            <person name="Fouteau S."/>
            <person name="Franken C."/>
            <person name="Gibelin C."/>
            <person name="Gish J."/>
            <person name="Goldstein S."/>
            <person name="Gonzalez A.J."/>
            <person name="Green P.J."/>
            <person name="Hallab A."/>
            <person name="Hartog M."/>
            <person name="Hua A."/>
            <person name="Humphray S.J."/>
            <person name="Jeong D.H."/>
            <person name="Jing Y."/>
            <person name="Jocker A."/>
            <person name="Kenton S.M."/>
            <person name="Kim D.J."/>
            <person name="Klee K."/>
            <person name="Lai H."/>
            <person name="Lang C."/>
            <person name="Lin S."/>
            <person name="Macmil S.L."/>
            <person name="Magdelenat G."/>
            <person name="Matthews L."/>
            <person name="McCorrison J."/>
            <person name="Monaghan E.L."/>
            <person name="Mun J.H."/>
            <person name="Najar F.Z."/>
            <person name="Nicholson C."/>
            <person name="Noirot C."/>
            <person name="O'Bleness M."/>
            <person name="Paule C.R."/>
            <person name="Poulain J."/>
            <person name="Prion F."/>
            <person name="Qin B."/>
            <person name="Qu C."/>
            <person name="Retzel E.F."/>
            <person name="Riddle C."/>
            <person name="Sallet E."/>
            <person name="Samain S."/>
            <person name="Samson N."/>
            <person name="Sanders I."/>
            <person name="Saurat O."/>
            <person name="Scarpelli C."/>
            <person name="Schiex T."/>
            <person name="Segurens B."/>
            <person name="Severin A.J."/>
            <person name="Sherrier D.J."/>
            <person name="Shi R."/>
            <person name="Sims S."/>
            <person name="Singer S.R."/>
            <person name="Sinharoy S."/>
            <person name="Sterck L."/>
            <person name="Viollet A."/>
            <person name="Wang B.B."/>
            <person name="Wang K."/>
            <person name="Wang M."/>
            <person name="Wang X."/>
            <person name="Warfsmann J."/>
            <person name="Weissenbach J."/>
            <person name="White D.D."/>
            <person name="White J.D."/>
            <person name="Wiley G.B."/>
            <person name="Wincker P."/>
            <person name="Xing Y."/>
            <person name="Yang L."/>
            <person name="Yao Z."/>
            <person name="Ying F."/>
            <person name="Zhai J."/>
            <person name="Zhou L."/>
            <person name="Zuber A."/>
            <person name="Denarie J."/>
            <person name="Dixon R.A."/>
            <person name="May G.D."/>
            <person name="Schwartz D.C."/>
            <person name="Rogers J."/>
            <person name="Quetier F."/>
            <person name="Town C.D."/>
            <person name="Roe B.A."/>
        </authorList>
    </citation>
    <scope>NUCLEOTIDE SEQUENCE [LARGE SCALE GENOMIC DNA]</scope>
    <source>
        <strain evidence="1">A17</strain>
        <strain evidence="2 3">cv. Jemalong A17</strain>
    </source>
</reference>
<reference evidence="2" key="3">
    <citation type="submission" date="2015-04" db="UniProtKB">
        <authorList>
            <consortium name="EnsemblPlants"/>
        </authorList>
    </citation>
    <scope>IDENTIFICATION</scope>
    <source>
        <strain evidence="2">cv. Jemalong A17</strain>
    </source>
</reference>
<gene>
    <name evidence="1" type="ordered locus">MTR_3g022732</name>
</gene>
<evidence type="ECO:0000313" key="3">
    <source>
        <dbReference type="Proteomes" id="UP000002051"/>
    </source>
</evidence>
<evidence type="ECO:0000313" key="1">
    <source>
        <dbReference type="EMBL" id="KEH33091.1"/>
    </source>
</evidence>
<dbReference type="AlphaFoldDB" id="A0A072UUN7"/>
<proteinExistence type="predicted"/>